<feature type="domain" description="Protein kinase" evidence="14">
    <location>
        <begin position="45"/>
        <end position="342"/>
    </location>
</feature>
<dbReference type="GO" id="GO:0004674">
    <property type="term" value="F:protein serine/threonine kinase activity"/>
    <property type="evidence" value="ECO:0007669"/>
    <property type="project" value="UniProtKB-KW"/>
</dbReference>
<dbReference type="PROSITE" id="PS50011">
    <property type="entry name" value="PROTEIN_KINASE_DOM"/>
    <property type="match status" value="1"/>
</dbReference>
<comment type="caution">
    <text evidence="15">The sequence shown here is derived from an EMBL/GenBank/DDBJ whole genome shotgun (WGS) entry which is preliminary data.</text>
</comment>
<dbReference type="InterPro" id="IPR001245">
    <property type="entry name" value="Ser-Thr/Tyr_kinase_cat_dom"/>
</dbReference>
<dbReference type="InterPro" id="IPR000719">
    <property type="entry name" value="Prot_kinase_dom"/>
</dbReference>
<evidence type="ECO:0000256" key="5">
    <source>
        <dbReference type="ARBA" id="ARBA00022679"/>
    </source>
</evidence>
<dbReference type="FunFam" id="1.10.510.10:FF:000035">
    <property type="entry name" value="Putative receptor-like serine/threonine-protein kinase"/>
    <property type="match status" value="1"/>
</dbReference>
<gene>
    <name evidence="15" type="ORF">HYC85_001233</name>
</gene>
<dbReference type="Pfam" id="PF07714">
    <property type="entry name" value="PK_Tyr_Ser-Thr"/>
    <property type="match status" value="1"/>
</dbReference>
<dbReference type="EC" id="2.7.11.1" evidence="2"/>
<evidence type="ECO:0000259" key="14">
    <source>
        <dbReference type="PROSITE" id="PS50011"/>
    </source>
</evidence>
<keyword evidence="5" id="KW-0808">Transferase</keyword>
<dbReference type="EMBL" id="JACBKZ010000001">
    <property type="protein sequence ID" value="KAF5960024.1"/>
    <property type="molecule type" value="Genomic_DNA"/>
</dbReference>
<sequence length="362" mass="41096">MRIATPEKDLESVGSRYPPHMVSEDMKRRNHCYTLREIESATNGFADQNVIGSGYSGIVYRGVLFDGSRVGSEEIVIRQVYVSVSIIHFNVLAVCIFSGKAENFIAQVEAIGWARHKNLVKLLGFCTEGTFRMLVYEYLDNGNLYQWLHGCTRQVSPLSWNIRINIIQAAAKGLAYLHEDVEPKIVHQHIKSTNILLDQQWNPKISDLGSVCITFLFVNQFPFTNSIFAMTFFLTSYIAPEYASTGVFNEKSDVYSFGILLMEIITGKTPLEYSTETEAEVYLIDWLKSMVAKQNFDHLVDPKMPEMISLKELKRTILIALRCVDPDVKNRPRMGDVIHMFEPCDLLLSDVIAQISCSNLLL</sequence>
<comment type="catalytic activity">
    <reaction evidence="13">
        <text>L-seryl-[protein] + ATP = O-phospho-L-seryl-[protein] + ADP + H(+)</text>
        <dbReference type="Rhea" id="RHEA:17989"/>
        <dbReference type="Rhea" id="RHEA-COMP:9863"/>
        <dbReference type="Rhea" id="RHEA-COMP:11604"/>
        <dbReference type="ChEBI" id="CHEBI:15378"/>
        <dbReference type="ChEBI" id="CHEBI:29999"/>
        <dbReference type="ChEBI" id="CHEBI:30616"/>
        <dbReference type="ChEBI" id="CHEBI:83421"/>
        <dbReference type="ChEBI" id="CHEBI:456216"/>
        <dbReference type="EC" id="2.7.11.1"/>
    </reaction>
</comment>
<comment type="catalytic activity">
    <reaction evidence="12">
        <text>L-threonyl-[protein] + ATP = O-phospho-L-threonyl-[protein] + ADP + H(+)</text>
        <dbReference type="Rhea" id="RHEA:46608"/>
        <dbReference type="Rhea" id="RHEA-COMP:11060"/>
        <dbReference type="Rhea" id="RHEA-COMP:11605"/>
        <dbReference type="ChEBI" id="CHEBI:15378"/>
        <dbReference type="ChEBI" id="CHEBI:30013"/>
        <dbReference type="ChEBI" id="CHEBI:30616"/>
        <dbReference type="ChEBI" id="CHEBI:61977"/>
        <dbReference type="ChEBI" id="CHEBI:456216"/>
        <dbReference type="EC" id="2.7.11.1"/>
    </reaction>
</comment>
<reference evidence="15 16" key="2">
    <citation type="submission" date="2020-07" db="EMBL/GenBank/DDBJ databases">
        <title>Genome assembly of wild tea tree DASZ reveals pedigree and selection history of tea varieties.</title>
        <authorList>
            <person name="Zhang W."/>
        </authorList>
    </citation>
    <scope>NUCLEOTIDE SEQUENCE [LARGE SCALE GENOMIC DNA]</scope>
    <source>
        <strain evidence="16">cv. G240</strain>
        <tissue evidence="15">Leaf</tissue>
    </source>
</reference>
<keyword evidence="11" id="KW-0472">Membrane</keyword>
<evidence type="ECO:0000256" key="12">
    <source>
        <dbReference type="ARBA" id="ARBA00047899"/>
    </source>
</evidence>
<protein>
    <recommendedName>
        <fullName evidence="2">non-specific serine/threonine protein kinase</fullName>
        <ecNumber evidence="2">2.7.11.1</ecNumber>
    </recommendedName>
</protein>
<dbReference type="InterPro" id="IPR011009">
    <property type="entry name" value="Kinase-like_dom_sf"/>
</dbReference>
<accession>A0A7J7I6J9</accession>
<dbReference type="AlphaFoldDB" id="A0A7J7I6J9"/>
<dbReference type="GO" id="GO:0005524">
    <property type="term" value="F:ATP binding"/>
    <property type="evidence" value="ECO:0007669"/>
    <property type="project" value="UniProtKB-KW"/>
</dbReference>
<keyword evidence="9" id="KW-0067">ATP-binding</keyword>
<reference evidence="16" key="1">
    <citation type="journal article" date="2020" name="Nat. Commun.">
        <title>Genome assembly of wild tea tree DASZ reveals pedigree and selection history of tea varieties.</title>
        <authorList>
            <person name="Zhang W."/>
            <person name="Zhang Y."/>
            <person name="Qiu H."/>
            <person name="Guo Y."/>
            <person name="Wan H."/>
            <person name="Zhang X."/>
            <person name="Scossa F."/>
            <person name="Alseekh S."/>
            <person name="Zhang Q."/>
            <person name="Wang P."/>
            <person name="Xu L."/>
            <person name="Schmidt M.H."/>
            <person name="Jia X."/>
            <person name="Li D."/>
            <person name="Zhu A."/>
            <person name="Guo F."/>
            <person name="Chen W."/>
            <person name="Ni D."/>
            <person name="Usadel B."/>
            <person name="Fernie A.R."/>
            <person name="Wen W."/>
        </authorList>
    </citation>
    <scope>NUCLEOTIDE SEQUENCE [LARGE SCALE GENOMIC DNA]</scope>
    <source>
        <strain evidence="16">cv. G240</strain>
    </source>
</reference>
<dbReference type="PANTHER" id="PTHR47984">
    <property type="entry name" value="OS01G0323000 PROTEIN"/>
    <property type="match status" value="1"/>
</dbReference>
<evidence type="ECO:0000256" key="1">
    <source>
        <dbReference type="ARBA" id="ARBA00004167"/>
    </source>
</evidence>
<evidence type="ECO:0000256" key="8">
    <source>
        <dbReference type="ARBA" id="ARBA00022777"/>
    </source>
</evidence>
<evidence type="ECO:0000256" key="11">
    <source>
        <dbReference type="ARBA" id="ARBA00023136"/>
    </source>
</evidence>
<evidence type="ECO:0000256" key="3">
    <source>
        <dbReference type="ARBA" id="ARBA00022527"/>
    </source>
</evidence>
<evidence type="ECO:0000256" key="4">
    <source>
        <dbReference type="ARBA" id="ARBA00022553"/>
    </source>
</evidence>
<evidence type="ECO:0000256" key="13">
    <source>
        <dbReference type="ARBA" id="ARBA00048679"/>
    </source>
</evidence>
<evidence type="ECO:0000256" key="2">
    <source>
        <dbReference type="ARBA" id="ARBA00012513"/>
    </source>
</evidence>
<dbReference type="InterPro" id="IPR052232">
    <property type="entry name" value="RLK_Ser/Thr-Kinase"/>
</dbReference>
<keyword evidence="7" id="KW-0547">Nucleotide-binding</keyword>
<dbReference type="Proteomes" id="UP000593564">
    <property type="component" value="Unassembled WGS sequence"/>
</dbReference>
<dbReference type="SUPFAM" id="SSF56112">
    <property type="entry name" value="Protein kinase-like (PK-like)"/>
    <property type="match status" value="1"/>
</dbReference>
<proteinExistence type="predicted"/>
<evidence type="ECO:0000313" key="16">
    <source>
        <dbReference type="Proteomes" id="UP000593564"/>
    </source>
</evidence>
<keyword evidence="3" id="KW-0723">Serine/threonine-protein kinase</keyword>
<dbReference type="SMART" id="SM00220">
    <property type="entry name" value="S_TKc"/>
    <property type="match status" value="1"/>
</dbReference>
<dbReference type="GO" id="GO:0016020">
    <property type="term" value="C:membrane"/>
    <property type="evidence" value="ECO:0007669"/>
    <property type="project" value="UniProtKB-SubCell"/>
</dbReference>
<keyword evidence="8" id="KW-0418">Kinase</keyword>
<keyword evidence="10" id="KW-1133">Transmembrane helix</keyword>
<keyword evidence="6" id="KW-0812">Transmembrane</keyword>
<keyword evidence="4" id="KW-0597">Phosphoprotein</keyword>
<dbReference type="PANTHER" id="PTHR47984:SF15">
    <property type="entry name" value="PROTEIN KINASE DOMAIN-CONTAINING PROTEIN"/>
    <property type="match status" value="1"/>
</dbReference>
<evidence type="ECO:0000313" key="15">
    <source>
        <dbReference type="EMBL" id="KAF5960024.1"/>
    </source>
</evidence>
<evidence type="ECO:0000256" key="6">
    <source>
        <dbReference type="ARBA" id="ARBA00022692"/>
    </source>
</evidence>
<evidence type="ECO:0000256" key="7">
    <source>
        <dbReference type="ARBA" id="ARBA00022741"/>
    </source>
</evidence>
<evidence type="ECO:0000256" key="9">
    <source>
        <dbReference type="ARBA" id="ARBA00022840"/>
    </source>
</evidence>
<dbReference type="Gene3D" id="1.10.510.10">
    <property type="entry name" value="Transferase(Phosphotransferase) domain 1"/>
    <property type="match status" value="1"/>
</dbReference>
<organism evidence="15 16">
    <name type="scientific">Camellia sinensis</name>
    <name type="common">Tea plant</name>
    <name type="synonym">Thea sinensis</name>
    <dbReference type="NCBI Taxonomy" id="4442"/>
    <lineage>
        <taxon>Eukaryota</taxon>
        <taxon>Viridiplantae</taxon>
        <taxon>Streptophyta</taxon>
        <taxon>Embryophyta</taxon>
        <taxon>Tracheophyta</taxon>
        <taxon>Spermatophyta</taxon>
        <taxon>Magnoliopsida</taxon>
        <taxon>eudicotyledons</taxon>
        <taxon>Gunneridae</taxon>
        <taxon>Pentapetalae</taxon>
        <taxon>asterids</taxon>
        <taxon>Ericales</taxon>
        <taxon>Theaceae</taxon>
        <taxon>Camellia</taxon>
    </lineage>
</organism>
<evidence type="ECO:0000256" key="10">
    <source>
        <dbReference type="ARBA" id="ARBA00022989"/>
    </source>
</evidence>
<keyword evidence="16" id="KW-1185">Reference proteome</keyword>
<name>A0A7J7I6J9_CAMSI</name>
<comment type="subcellular location">
    <subcellularLocation>
        <location evidence="1">Membrane</location>
        <topology evidence="1">Single-pass membrane protein</topology>
    </subcellularLocation>
</comment>
<dbReference type="Gene3D" id="3.30.200.20">
    <property type="entry name" value="Phosphorylase Kinase, domain 1"/>
    <property type="match status" value="1"/>
</dbReference>